<name>A0A9P5SUJ1_9FUNG</name>
<dbReference type="InterPro" id="IPR040044">
    <property type="entry name" value="SRR1L"/>
</dbReference>
<dbReference type="PANTHER" id="PTHR28626">
    <property type="entry name" value="SRR1-LIKE PROTEIN"/>
    <property type="match status" value="1"/>
</dbReference>
<accession>A0A9P5SUJ1</accession>
<protein>
    <submittedName>
        <fullName evidence="4">Sensitivity to red-light reduced protein</fullName>
    </submittedName>
</protein>
<dbReference type="EMBL" id="JAAAUY010000092">
    <property type="protein sequence ID" value="KAF9335637.1"/>
    <property type="molecule type" value="Genomic_DNA"/>
</dbReference>
<evidence type="ECO:0000256" key="1">
    <source>
        <dbReference type="ARBA" id="ARBA00009856"/>
    </source>
</evidence>
<dbReference type="Proteomes" id="UP000696485">
    <property type="component" value="Unassembled WGS sequence"/>
</dbReference>
<dbReference type="InterPro" id="IPR012942">
    <property type="entry name" value="SRR1-like"/>
</dbReference>
<sequence>MATFKEQVDEQIPEEETFTFVTRKSKGKNRQIAAPSQPIKAPIPQFQEPAANLPGWSTWKPAKIKKNSQRAKMMGSRGTEAEEKTIEWGLNMIEERKSTLMQSKFFMAFQELVQLTLFPPCRKQASKPLQDTTSVDSETPSETGEVNNEISTEAPSTDQGFDNVDAASQDSGQIMDIICYGIGSVESSRNSQFQLALGLCLKEVLKISGTISIFDPIMTVFDQQLTKKLGLEVIKVNDQAIQSLQHRTLLYMPHCPKGLYSHVLESNWSREQLNNLVVLGNRFTMYDENPSFKHYAKQAPFILPALSIAEVTLLPATKFEDNTIFNDLAFHRFPPQHNVPEVDLQDREEDPEML</sequence>
<evidence type="ECO:0000256" key="2">
    <source>
        <dbReference type="SAM" id="MobiDB-lite"/>
    </source>
</evidence>
<dbReference type="Pfam" id="PF07985">
    <property type="entry name" value="SRR1"/>
    <property type="match status" value="1"/>
</dbReference>
<feature type="domain" description="SRR1-like" evidence="3">
    <location>
        <begin position="168"/>
        <end position="331"/>
    </location>
</feature>
<feature type="compositionally biased region" description="Polar residues" evidence="2">
    <location>
        <begin position="127"/>
        <end position="161"/>
    </location>
</feature>
<comment type="similarity">
    <text evidence="1">Belongs to the SRR1 family.</text>
</comment>
<evidence type="ECO:0000259" key="3">
    <source>
        <dbReference type="Pfam" id="PF07985"/>
    </source>
</evidence>
<evidence type="ECO:0000313" key="5">
    <source>
        <dbReference type="Proteomes" id="UP000696485"/>
    </source>
</evidence>
<evidence type="ECO:0000313" key="4">
    <source>
        <dbReference type="EMBL" id="KAF9335637.1"/>
    </source>
</evidence>
<reference evidence="4" key="1">
    <citation type="journal article" date="2020" name="Fungal Divers.">
        <title>Resolving the Mortierellaceae phylogeny through synthesis of multi-gene phylogenetics and phylogenomics.</title>
        <authorList>
            <person name="Vandepol N."/>
            <person name="Liber J."/>
            <person name="Desiro A."/>
            <person name="Na H."/>
            <person name="Kennedy M."/>
            <person name="Barry K."/>
            <person name="Grigoriev I.V."/>
            <person name="Miller A.N."/>
            <person name="O'Donnell K."/>
            <person name="Stajich J.E."/>
            <person name="Bonito G."/>
        </authorList>
    </citation>
    <scope>NUCLEOTIDE SEQUENCE</scope>
    <source>
        <strain evidence="4">NVP1</strain>
    </source>
</reference>
<dbReference type="GO" id="GO:0005634">
    <property type="term" value="C:nucleus"/>
    <property type="evidence" value="ECO:0007669"/>
    <property type="project" value="TreeGrafter"/>
</dbReference>
<gene>
    <name evidence="4" type="primary">SRR1_3</name>
    <name evidence="4" type="ORF">BG006_011062</name>
</gene>
<organism evidence="4 5">
    <name type="scientific">Podila minutissima</name>
    <dbReference type="NCBI Taxonomy" id="64525"/>
    <lineage>
        <taxon>Eukaryota</taxon>
        <taxon>Fungi</taxon>
        <taxon>Fungi incertae sedis</taxon>
        <taxon>Mucoromycota</taxon>
        <taxon>Mortierellomycotina</taxon>
        <taxon>Mortierellomycetes</taxon>
        <taxon>Mortierellales</taxon>
        <taxon>Mortierellaceae</taxon>
        <taxon>Podila</taxon>
    </lineage>
</organism>
<dbReference type="PANTHER" id="PTHR28626:SF3">
    <property type="entry name" value="SRR1-LIKE PROTEIN"/>
    <property type="match status" value="1"/>
</dbReference>
<proteinExistence type="inferred from homology"/>
<keyword evidence="5" id="KW-1185">Reference proteome</keyword>
<dbReference type="AlphaFoldDB" id="A0A9P5SUJ1"/>
<comment type="caution">
    <text evidence="4">The sequence shown here is derived from an EMBL/GenBank/DDBJ whole genome shotgun (WGS) entry which is preliminary data.</text>
</comment>
<dbReference type="GO" id="GO:0005737">
    <property type="term" value="C:cytoplasm"/>
    <property type="evidence" value="ECO:0007669"/>
    <property type="project" value="TreeGrafter"/>
</dbReference>
<feature type="region of interest" description="Disordered" evidence="2">
    <location>
        <begin position="125"/>
        <end position="161"/>
    </location>
</feature>